<dbReference type="Proteomes" id="UP000290289">
    <property type="component" value="Chromosome 12"/>
</dbReference>
<proteinExistence type="predicted"/>
<organism evidence="1 2">
    <name type="scientific">Malus domestica</name>
    <name type="common">Apple</name>
    <name type="synonym">Pyrus malus</name>
    <dbReference type="NCBI Taxonomy" id="3750"/>
    <lineage>
        <taxon>Eukaryota</taxon>
        <taxon>Viridiplantae</taxon>
        <taxon>Streptophyta</taxon>
        <taxon>Embryophyta</taxon>
        <taxon>Tracheophyta</taxon>
        <taxon>Spermatophyta</taxon>
        <taxon>Magnoliopsida</taxon>
        <taxon>eudicotyledons</taxon>
        <taxon>Gunneridae</taxon>
        <taxon>Pentapetalae</taxon>
        <taxon>rosids</taxon>
        <taxon>fabids</taxon>
        <taxon>Rosales</taxon>
        <taxon>Rosaceae</taxon>
        <taxon>Amygdaloideae</taxon>
        <taxon>Maleae</taxon>
        <taxon>Malus</taxon>
    </lineage>
</organism>
<comment type="caution">
    <text evidence="1">The sequence shown here is derived from an EMBL/GenBank/DDBJ whole genome shotgun (WGS) entry which is preliminary data.</text>
</comment>
<evidence type="ECO:0000313" key="1">
    <source>
        <dbReference type="EMBL" id="RXH80725.1"/>
    </source>
</evidence>
<keyword evidence="2" id="KW-1185">Reference proteome</keyword>
<gene>
    <name evidence="1" type="ORF">DVH24_004639</name>
</gene>
<reference evidence="1 2" key="1">
    <citation type="submission" date="2018-10" db="EMBL/GenBank/DDBJ databases">
        <title>A high-quality apple genome assembly.</title>
        <authorList>
            <person name="Hu J."/>
        </authorList>
    </citation>
    <scope>NUCLEOTIDE SEQUENCE [LARGE SCALE GENOMIC DNA]</scope>
    <source>
        <strain evidence="2">cv. HFTH1</strain>
        <tissue evidence="1">Young leaf</tissue>
    </source>
</reference>
<evidence type="ECO:0008006" key="3">
    <source>
        <dbReference type="Google" id="ProtNLM"/>
    </source>
</evidence>
<dbReference type="EMBL" id="RDQH01000338">
    <property type="protein sequence ID" value="RXH80725.1"/>
    <property type="molecule type" value="Genomic_DNA"/>
</dbReference>
<protein>
    <recommendedName>
        <fullName evidence="3">RNase H type-1 domain-containing protein</fullName>
    </recommendedName>
</protein>
<name>A0A498IF22_MALDO</name>
<dbReference type="AlphaFoldDB" id="A0A498IF22"/>
<accession>A0A498IF22</accession>
<sequence length="63" mass="7200">MSLTMTWDERCGDVIIEWDSCAIEVTHIYREKNVSADHIADLGHDVSLSLQVLFLLLPLLLIF</sequence>
<evidence type="ECO:0000313" key="2">
    <source>
        <dbReference type="Proteomes" id="UP000290289"/>
    </source>
</evidence>